<dbReference type="AlphaFoldDB" id="A0A059FLR3"/>
<dbReference type="SUPFAM" id="SSF82649">
    <property type="entry name" value="SufE/NifU"/>
    <property type="match status" value="1"/>
</dbReference>
<dbReference type="STRING" id="1280950.HJO_10672"/>
<evidence type="ECO:0000313" key="2">
    <source>
        <dbReference type="EMBL" id="KCZ91574.1"/>
    </source>
</evidence>
<accession>A0A059FLR3</accession>
<protein>
    <recommendedName>
        <fullName evidence="1">NIF system FeS cluster assembly NifU N-terminal domain-containing protein</fullName>
    </recommendedName>
</protein>
<keyword evidence="3" id="KW-1185">Reference proteome</keyword>
<dbReference type="GO" id="GO:0016226">
    <property type="term" value="P:iron-sulfur cluster assembly"/>
    <property type="evidence" value="ECO:0007669"/>
    <property type="project" value="InterPro"/>
</dbReference>
<dbReference type="Gene3D" id="3.90.1010.10">
    <property type="match status" value="1"/>
</dbReference>
<organism evidence="2 3">
    <name type="scientific">Hyphomonas johnsonii MHS-2</name>
    <dbReference type="NCBI Taxonomy" id="1280950"/>
    <lineage>
        <taxon>Bacteria</taxon>
        <taxon>Pseudomonadati</taxon>
        <taxon>Pseudomonadota</taxon>
        <taxon>Alphaproteobacteria</taxon>
        <taxon>Hyphomonadales</taxon>
        <taxon>Hyphomonadaceae</taxon>
        <taxon>Hyphomonas</taxon>
    </lineage>
</organism>
<dbReference type="Pfam" id="PF01592">
    <property type="entry name" value="NifU_N"/>
    <property type="match status" value="1"/>
</dbReference>
<proteinExistence type="predicted"/>
<dbReference type="eggNOG" id="COG0822">
    <property type="taxonomic scope" value="Bacteria"/>
</dbReference>
<dbReference type="EMBL" id="ARYK01000005">
    <property type="protein sequence ID" value="KCZ91574.1"/>
    <property type="molecule type" value="Genomic_DNA"/>
</dbReference>
<dbReference type="GO" id="GO:0005506">
    <property type="term" value="F:iron ion binding"/>
    <property type="evidence" value="ECO:0007669"/>
    <property type="project" value="InterPro"/>
</dbReference>
<name>A0A059FLR3_9PROT</name>
<dbReference type="CDD" id="cd06664">
    <property type="entry name" value="IscU_like"/>
    <property type="match status" value="1"/>
</dbReference>
<reference evidence="2 3" key="1">
    <citation type="journal article" date="2014" name="Antonie Van Leeuwenhoek">
        <title>Hyphomonas beringensis sp. nov. and Hyphomonas chukchiensis sp. nov., isolated from surface seawater of the Bering Sea and Chukchi Sea.</title>
        <authorList>
            <person name="Li C."/>
            <person name="Lai Q."/>
            <person name="Li G."/>
            <person name="Dong C."/>
            <person name="Wang J."/>
            <person name="Liao Y."/>
            <person name="Shao Z."/>
        </authorList>
    </citation>
    <scope>NUCLEOTIDE SEQUENCE [LARGE SCALE GENOMIC DNA]</scope>
    <source>
        <strain evidence="2 3">MHS-2</strain>
    </source>
</reference>
<evidence type="ECO:0000313" key="3">
    <source>
        <dbReference type="Proteomes" id="UP000025171"/>
    </source>
</evidence>
<gene>
    <name evidence="2" type="ORF">HJO_10672</name>
</gene>
<sequence length="171" mass="17643">MAAQAARLQSGGCGSIFAVMSDLYHNRILELAASIPHLGNLEGAEGSSLKVSRVCGSTVKVDVRLDAAGDHVAAIAVDPVACALGQAATAILAEYGVGASVDEVIAARDALKHMLKDNGPPPEGRFWELRHLEAVADYPPRHTSTLLAFEAAVAAIEQARVARGLAPVVAG</sequence>
<evidence type="ECO:0000259" key="1">
    <source>
        <dbReference type="Pfam" id="PF01592"/>
    </source>
</evidence>
<dbReference type="InterPro" id="IPR002871">
    <property type="entry name" value="NIF_FeS_clus_asmbl_NifU_N"/>
</dbReference>
<comment type="caution">
    <text evidence="2">The sequence shown here is derived from an EMBL/GenBank/DDBJ whole genome shotgun (WGS) entry which is preliminary data.</text>
</comment>
<dbReference type="Proteomes" id="UP000025171">
    <property type="component" value="Unassembled WGS sequence"/>
</dbReference>
<dbReference type="GO" id="GO:0051536">
    <property type="term" value="F:iron-sulfur cluster binding"/>
    <property type="evidence" value="ECO:0007669"/>
    <property type="project" value="InterPro"/>
</dbReference>
<feature type="domain" description="NIF system FeS cluster assembly NifU N-terminal" evidence="1">
    <location>
        <begin position="24"/>
        <end position="116"/>
    </location>
</feature>
<dbReference type="PATRIC" id="fig|1280950.3.peg.2135"/>